<geneLocation type="plasmid" evidence="2">
    <name>pNP40</name>
</geneLocation>
<dbReference type="AlphaFoldDB" id="Q0GU10"/>
<keyword evidence="2" id="KW-0614">Plasmid</keyword>
<evidence type="ECO:0000256" key="1">
    <source>
        <dbReference type="SAM" id="Phobius"/>
    </source>
</evidence>
<proteinExistence type="predicted"/>
<protein>
    <submittedName>
        <fullName evidence="2">ORF33</fullName>
    </submittedName>
</protein>
<reference evidence="2" key="1">
    <citation type="journal article" date="2004" name="Appl. Environ. Microbiol.">
        <title>Lactococcal plasmid pNP40 encodes a novel, temperature-sensitive restriction-modification system.</title>
        <authorList>
            <person name="O'Driscoll J."/>
            <person name="Glynn F."/>
            <person name="Cahalane O."/>
            <person name="O'Connell-Motherway M."/>
            <person name="Fitzgerald G.F."/>
            <person name="Van Sinderen D."/>
        </authorList>
    </citation>
    <scope>NUCLEOTIDE SEQUENCE</scope>
    <source>
        <plasmid evidence="2">pNP40</plasmid>
    </source>
</reference>
<keyword evidence="1" id="KW-0812">Transmembrane</keyword>
<dbReference type="RefSeq" id="WP_012477761.1">
    <property type="nucleotide sequence ID" value="NC_010901.1"/>
</dbReference>
<name>Q0GU10_9LACT</name>
<accession>Q0GU10</accession>
<reference evidence="2" key="2">
    <citation type="journal article" date="2006" name="J. Bacteriol.">
        <title>Sequence analysis of the lactococcal plasmid pNP40: a mobile replicon for coping with environmental hazards.</title>
        <authorList>
            <person name="O'Driscoll J."/>
            <person name="Glynn F."/>
            <person name="Fitzgerald G.F."/>
            <person name="van Sinderen D."/>
        </authorList>
    </citation>
    <scope>NUCLEOTIDE SEQUENCE</scope>
    <source>
        <plasmid evidence="2">pNP40</plasmid>
    </source>
</reference>
<keyword evidence="1" id="KW-0472">Membrane</keyword>
<feature type="transmembrane region" description="Helical" evidence="1">
    <location>
        <begin position="20"/>
        <end position="41"/>
    </location>
</feature>
<sequence length="287" mass="32421">MKNNYEKYGNEYKKITSKKIMIFVCLALLILIFGISGTIIAHNKSIYDTKKADLRIRTEESNKKEKVKKQKAYNNLKLKASTLIDKAYSTKSETDLSNSQAAVNKLNTTDQKLLNKRISDLKNSILKDQQENQDVDVKTKATETESSTNVLSGYSDDQVEYARVAEELIHHYNLGFTPNSFSVSKNETNKPVIPYPGSVLSPNETVTITISENDVMATTLIATYSSNHNGSINFHLEPLHYQDDRYMTDPDWVKQESEKLLNSSETLQISTNYDTQAAQIISSIKIS</sequence>
<evidence type="ECO:0000313" key="2">
    <source>
        <dbReference type="EMBL" id="ABG00315.1"/>
    </source>
</evidence>
<keyword evidence="1" id="KW-1133">Transmembrane helix</keyword>
<dbReference type="EMBL" id="DQ534432">
    <property type="protein sequence ID" value="ABG00315.1"/>
    <property type="molecule type" value="Genomic_DNA"/>
</dbReference>
<organism evidence="2">
    <name type="scientific">Lactococcus lactis</name>
    <dbReference type="NCBI Taxonomy" id="1358"/>
    <lineage>
        <taxon>Bacteria</taxon>
        <taxon>Bacillati</taxon>
        <taxon>Bacillota</taxon>
        <taxon>Bacilli</taxon>
        <taxon>Lactobacillales</taxon>
        <taxon>Streptococcaceae</taxon>
        <taxon>Lactococcus</taxon>
    </lineage>
</organism>